<name>A0A1B7T8W0_9ASCO</name>
<dbReference type="Gene3D" id="3.40.50.1820">
    <property type="entry name" value="alpha/beta hydrolase"/>
    <property type="match status" value="1"/>
</dbReference>
<dbReference type="AlphaFoldDB" id="A0A1B7T8W0"/>
<protein>
    <recommendedName>
        <fullName evidence="3">S-formylglutathione hydrolase</fullName>
        <ecNumber evidence="2">3.1.2.12</ecNumber>
    </recommendedName>
</protein>
<dbReference type="PANTHER" id="PTHR10061:SF0">
    <property type="entry name" value="S-FORMYLGLUTATHIONE HYDROLASE"/>
    <property type="match status" value="1"/>
</dbReference>
<keyword evidence="4" id="KW-0719">Serine esterase</keyword>
<dbReference type="Proteomes" id="UP000092321">
    <property type="component" value="Unassembled WGS sequence"/>
</dbReference>
<dbReference type="InterPro" id="IPR014186">
    <property type="entry name" value="S-formylglutathione_hydrol"/>
</dbReference>
<keyword evidence="8" id="KW-1185">Reference proteome</keyword>
<dbReference type="InterPro" id="IPR029058">
    <property type="entry name" value="AB_hydrolase_fold"/>
</dbReference>
<comment type="similarity">
    <text evidence="1">Belongs to the esterase D family.</text>
</comment>
<dbReference type="Pfam" id="PF00756">
    <property type="entry name" value="Esterase"/>
    <property type="match status" value="1"/>
</dbReference>
<evidence type="ECO:0000313" key="7">
    <source>
        <dbReference type="EMBL" id="OBA25164.1"/>
    </source>
</evidence>
<sequence length="307" mass="34590">MSFTVEKTIKTCRGKLLKLSHNSAALNCKMVLNVYIPKQFYENASVAKNKIPSIFYLSGLTCTPENCTEKGFIQIQADKYGFAVIYPDTSPRNVTFPKDCKIDPNDWALGEGAGFYLDSDTLENFQMGTYISEELPQSLASSTDLFEDKIDFLKKRSIMGHSMGGMGALNFYLNSFERNSNGYVSCSAFSPVVNPTAVSWGQNAFKLYFKDYEHEGKKLDPTLILKNKDFSDKNLNILISSGDADPFLENQLKPQNLIDVVTKKNIKGIRVNIEPGYDHSYFFVSTFIPEHCEFHAKKLGLINHLIK</sequence>
<accession>A0A1B7T8W0</accession>
<dbReference type="EMBL" id="LXPE01000211">
    <property type="protein sequence ID" value="OBA25164.1"/>
    <property type="molecule type" value="Genomic_DNA"/>
</dbReference>
<organism evidence="7 8">
    <name type="scientific">Hanseniaspora valbyensis NRRL Y-1626</name>
    <dbReference type="NCBI Taxonomy" id="766949"/>
    <lineage>
        <taxon>Eukaryota</taxon>
        <taxon>Fungi</taxon>
        <taxon>Dikarya</taxon>
        <taxon>Ascomycota</taxon>
        <taxon>Saccharomycotina</taxon>
        <taxon>Saccharomycetes</taxon>
        <taxon>Saccharomycodales</taxon>
        <taxon>Saccharomycodaceae</taxon>
        <taxon>Hanseniaspora</taxon>
    </lineage>
</organism>
<evidence type="ECO:0000256" key="2">
    <source>
        <dbReference type="ARBA" id="ARBA00012479"/>
    </source>
</evidence>
<dbReference type="PANTHER" id="PTHR10061">
    <property type="entry name" value="S-FORMYLGLUTATHIONE HYDROLASE"/>
    <property type="match status" value="1"/>
</dbReference>
<feature type="active site" description="Charge relay system" evidence="6">
    <location>
        <position position="162"/>
    </location>
</feature>
<dbReference type="GO" id="GO:0018738">
    <property type="term" value="F:S-formylglutathione hydrolase activity"/>
    <property type="evidence" value="ECO:0007669"/>
    <property type="project" value="UniProtKB-EC"/>
</dbReference>
<proteinExistence type="inferred from homology"/>
<dbReference type="GO" id="GO:0046294">
    <property type="term" value="P:formaldehyde catabolic process"/>
    <property type="evidence" value="ECO:0007669"/>
    <property type="project" value="InterPro"/>
</dbReference>
<comment type="caution">
    <text evidence="7">The sequence shown here is derived from an EMBL/GenBank/DDBJ whole genome shotgun (WGS) entry which is preliminary data.</text>
</comment>
<evidence type="ECO:0000256" key="5">
    <source>
        <dbReference type="ARBA" id="ARBA00022801"/>
    </source>
</evidence>
<feature type="active site" description="Charge relay system" evidence="6">
    <location>
        <position position="245"/>
    </location>
</feature>
<evidence type="ECO:0000256" key="4">
    <source>
        <dbReference type="ARBA" id="ARBA00022487"/>
    </source>
</evidence>
<dbReference type="GO" id="GO:0005829">
    <property type="term" value="C:cytosol"/>
    <property type="evidence" value="ECO:0007669"/>
    <property type="project" value="TreeGrafter"/>
</dbReference>
<evidence type="ECO:0000256" key="1">
    <source>
        <dbReference type="ARBA" id="ARBA00005622"/>
    </source>
</evidence>
<dbReference type="OrthoDB" id="420518at2759"/>
<dbReference type="EC" id="3.1.2.12" evidence="2"/>
<dbReference type="GO" id="GO:0052689">
    <property type="term" value="F:carboxylic ester hydrolase activity"/>
    <property type="evidence" value="ECO:0007669"/>
    <property type="project" value="UniProtKB-KW"/>
</dbReference>
<dbReference type="SUPFAM" id="SSF53474">
    <property type="entry name" value="alpha/beta-Hydrolases"/>
    <property type="match status" value="1"/>
</dbReference>
<reference evidence="8" key="1">
    <citation type="journal article" date="2016" name="Proc. Natl. Acad. Sci. U.S.A.">
        <title>Comparative genomics of biotechnologically important yeasts.</title>
        <authorList>
            <person name="Riley R."/>
            <person name="Haridas S."/>
            <person name="Wolfe K.H."/>
            <person name="Lopes M.R."/>
            <person name="Hittinger C.T."/>
            <person name="Goeker M."/>
            <person name="Salamov A.A."/>
            <person name="Wisecaver J.H."/>
            <person name="Long T.M."/>
            <person name="Calvey C.H."/>
            <person name="Aerts A.L."/>
            <person name="Barry K.W."/>
            <person name="Choi C."/>
            <person name="Clum A."/>
            <person name="Coughlan A.Y."/>
            <person name="Deshpande S."/>
            <person name="Douglass A.P."/>
            <person name="Hanson S.J."/>
            <person name="Klenk H.-P."/>
            <person name="LaButti K.M."/>
            <person name="Lapidus A."/>
            <person name="Lindquist E.A."/>
            <person name="Lipzen A.M."/>
            <person name="Meier-Kolthoff J.P."/>
            <person name="Ohm R.A."/>
            <person name="Otillar R.P."/>
            <person name="Pangilinan J.L."/>
            <person name="Peng Y."/>
            <person name="Rokas A."/>
            <person name="Rosa C.A."/>
            <person name="Scheuner C."/>
            <person name="Sibirny A.A."/>
            <person name="Slot J.C."/>
            <person name="Stielow J.B."/>
            <person name="Sun H."/>
            <person name="Kurtzman C.P."/>
            <person name="Blackwell M."/>
            <person name="Grigoriev I.V."/>
            <person name="Jeffries T.W."/>
        </authorList>
    </citation>
    <scope>NUCLEOTIDE SEQUENCE [LARGE SCALE GENOMIC DNA]</scope>
    <source>
        <strain evidence="8">NRRL Y-1626</strain>
    </source>
</reference>
<feature type="active site" description="Charge relay system" evidence="6">
    <location>
        <position position="279"/>
    </location>
</feature>
<evidence type="ECO:0000256" key="3">
    <source>
        <dbReference type="ARBA" id="ARBA00016774"/>
    </source>
</evidence>
<gene>
    <name evidence="7" type="ORF">HANVADRAFT_4029</name>
</gene>
<evidence type="ECO:0000256" key="6">
    <source>
        <dbReference type="PIRSR" id="PIRSR614186-1"/>
    </source>
</evidence>
<keyword evidence="5 7" id="KW-0378">Hydrolase</keyword>
<dbReference type="InterPro" id="IPR000801">
    <property type="entry name" value="Esterase-like"/>
</dbReference>
<evidence type="ECO:0000313" key="8">
    <source>
        <dbReference type="Proteomes" id="UP000092321"/>
    </source>
</evidence>